<protein>
    <recommendedName>
        <fullName evidence="1">glutathione transferase</fullName>
        <ecNumber evidence="1">2.5.1.18</ecNumber>
    </recommendedName>
</protein>
<comment type="catalytic activity">
    <reaction evidence="5">
        <text>L-dehydroascorbate + 2 glutathione = glutathione disulfide + L-ascorbate</text>
        <dbReference type="Rhea" id="RHEA:24424"/>
        <dbReference type="ChEBI" id="CHEBI:38290"/>
        <dbReference type="ChEBI" id="CHEBI:57925"/>
        <dbReference type="ChEBI" id="CHEBI:58297"/>
        <dbReference type="ChEBI" id="CHEBI:58539"/>
        <dbReference type="EC" id="1.8.5.1"/>
    </reaction>
</comment>
<comment type="catalytic activity">
    <reaction evidence="4">
        <text>RX + glutathione = an S-substituted glutathione + a halide anion + H(+)</text>
        <dbReference type="Rhea" id="RHEA:16437"/>
        <dbReference type="ChEBI" id="CHEBI:15378"/>
        <dbReference type="ChEBI" id="CHEBI:16042"/>
        <dbReference type="ChEBI" id="CHEBI:17792"/>
        <dbReference type="ChEBI" id="CHEBI:57925"/>
        <dbReference type="ChEBI" id="CHEBI:90779"/>
        <dbReference type="EC" id="2.5.1.18"/>
    </reaction>
</comment>
<organism evidence="7 8">
    <name type="scientific">Cinchona calisaya</name>
    <dbReference type="NCBI Taxonomy" id="153742"/>
    <lineage>
        <taxon>Eukaryota</taxon>
        <taxon>Viridiplantae</taxon>
        <taxon>Streptophyta</taxon>
        <taxon>Embryophyta</taxon>
        <taxon>Tracheophyta</taxon>
        <taxon>Spermatophyta</taxon>
        <taxon>Magnoliopsida</taxon>
        <taxon>eudicotyledons</taxon>
        <taxon>Gunneridae</taxon>
        <taxon>Pentapetalae</taxon>
        <taxon>asterids</taxon>
        <taxon>lamiids</taxon>
        <taxon>Gentianales</taxon>
        <taxon>Rubiaceae</taxon>
        <taxon>Cinchonoideae</taxon>
        <taxon>Cinchoneae</taxon>
        <taxon>Cinchona</taxon>
    </lineage>
</organism>
<dbReference type="EMBL" id="JBJUIK010000008">
    <property type="protein sequence ID" value="KAL3521025.1"/>
    <property type="molecule type" value="Genomic_DNA"/>
</dbReference>
<evidence type="ECO:0000259" key="6">
    <source>
        <dbReference type="Pfam" id="PF13409"/>
    </source>
</evidence>
<sequence length="153" mass="17565">MAETKAVEVCVKAATGAPNVLGDCKFCHRVILTLEVKKVPYKLHIINFVDKPQWFLEVSPEGKVPLIKFDDKWIAESDGPYVNGEKISAVDLSLAPKPYHIEIPLEHFKGWKIPENLIHLHNYLKLVFSLETFEKTKAEKKYVIARWKPRIEA</sequence>
<evidence type="ECO:0000256" key="5">
    <source>
        <dbReference type="ARBA" id="ARBA00049544"/>
    </source>
</evidence>
<evidence type="ECO:0000256" key="3">
    <source>
        <dbReference type="ARBA" id="ARBA00024194"/>
    </source>
</evidence>
<dbReference type="CDD" id="cd00570">
    <property type="entry name" value="GST_N_family"/>
    <property type="match status" value="1"/>
</dbReference>
<dbReference type="AlphaFoldDB" id="A0ABD2ZS90"/>
<dbReference type="Pfam" id="PF13409">
    <property type="entry name" value="GST_N_2"/>
    <property type="match status" value="1"/>
</dbReference>
<name>A0ABD2ZS90_9GENT</name>
<proteinExistence type="inferred from homology"/>
<dbReference type="EC" id="2.5.1.18" evidence="1"/>
<reference evidence="7 8" key="1">
    <citation type="submission" date="2024-11" db="EMBL/GenBank/DDBJ databases">
        <title>A near-complete genome assembly of Cinchona calisaya.</title>
        <authorList>
            <person name="Lian D.C."/>
            <person name="Zhao X.W."/>
            <person name="Wei L."/>
        </authorList>
    </citation>
    <scope>NUCLEOTIDE SEQUENCE [LARGE SCALE GENOMIC DNA]</scope>
    <source>
        <tissue evidence="7">Nenye</tissue>
    </source>
</reference>
<comment type="similarity">
    <text evidence="3">Belongs to the GST superfamily. DHAR family.</text>
</comment>
<evidence type="ECO:0000256" key="1">
    <source>
        <dbReference type="ARBA" id="ARBA00012452"/>
    </source>
</evidence>
<dbReference type="SUPFAM" id="SSF47616">
    <property type="entry name" value="GST C-terminal domain-like"/>
    <property type="match status" value="1"/>
</dbReference>
<evidence type="ECO:0000313" key="7">
    <source>
        <dbReference type="EMBL" id="KAL3521025.1"/>
    </source>
</evidence>
<dbReference type="PANTHER" id="PTHR44420:SF2">
    <property type="entry name" value="GLUTATHIONE S-TRANSFERASE DHAR2-RELATED"/>
    <property type="match status" value="1"/>
</dbReference>
<dbReference type="GO" id="GO:0045174">
    <property type="term" value="F:glutathione dehydrogenase (ascorbate) activity"/>
    <property type="evidence" value="ECO:0007669"/>
    <property type="project" value="UniProtKB-EC"/>
</dbReference>
<evidence type="ECO:0000313" key="8">
    <source>
        <dbReference type="Proteomes" id="UP001630127"/>
    </source>
</evidence>
<evidence type="ECO:0000256" key="4">
    <source>
        <dbReference type="ARBA" id="ARBA00047960"/>
    </source>
</evidence>
<accession>A0ABD2ZS90</accession>
<dbReference type="GO" id="GO:0004364">
    <property type="term" value="F:glutathione transferase activity"/>
    <property type="evidence" value="ECO:0007669"/>
    <property type="project" value="UniProtKB-EC"/>
</dbReference>
<dbReference type="InterPro" id="IPR004045">
    <property type="entry name" value="Glutathione_S-Trfase_N"/>
</dbReference>
<dbReference type="SUPFAM" id="SSF52833">
    <property type="entry name" value="Thioredoxin-like"/>
    <property type="match status" value="1"/>
</dbReference>
<evidence type="ECO:0000256" key="2">
    <source>
        <dbReference type="ARBA" id="ARBA00022679"/>
    </source>
</evidence>
<keyword evidence="2" id="KW-0808">Transferase</keyword>
<dbReference type="InterPro" id="IPR036282">
    <property type="entry name" value="Glutathione-S-Trfase_C_sf"/>
</dbReference>
<keyword evidence="8" id="KW-1185">Reference proteome</keyword>
<dbReference type="InterPro" id="IPR036249">
    <property type="entry name" value="Thioredoxin-like_sf"/>
</dbReference>
<dbReference type="InterPro" id="IPR044627">
    <property type="entry name" value="DHAR1/2/3/4"/>
</dbReference>
<dbReference type="Proteomes" id="UP001630127">
    <property type="component" value="Unassembled WGS sequence"/>
</dbReference>
<dbReference type="PANTHER" id="PTHR44420">
    <property type="entry name" value="GLUTATHIONE S-TRANSFERASE DHAR2-RELATED"/>
    <property type="match status" value="1"/>
</dbReference>
<dbReference type="Gene3D" id="1.20.1050.10">
    <property type="match status" value="1"/>
</dbReference>
<feature type="domain" description="GST N-terminal" evidence="6">
    <location>
        <begin position="24"/>
        <end position="78"/>
    </location>
</feature>
<gene>
    <name evidence="7" type="ORF">ACH5RR_019174</name>
</gene>
<comment type="caution">
    <text evidence="7">The sequence shown here is derived from an EMBL/GenBank/DDBJ whole genome shotgun (WGS) entry which is preliminary data.</text>
</comment>